<dbReference type="AlphaFoldDB" id="A0A8J2SQC7"/>
<dbReference type="GO" id="GO:0004407">
    <property type="term" value="F:histone deacetylase activity"/>
    <property type="evidence" value="ECO:0007669"/>
    <property type="project" value="InterPro"/>
</dbReference>
<evidence type="ECO:0000256" key="1">
    <source>
        <dbReference type="ARBA" id="ARBA00022801"/>
    </source>
</evidence>
<reference evidence="3" key="1">
    <citation type="submission" date="2021-11" db="EMBL/GenBank/DDBJ databases">
        <authorList>
            <consortium name="Genoscope - CEA"/>
            <person name="William W."/>
        </authorList>
    </citation>
    <scope>NUCLEOTIDE SEQUENCE</scope>
</reference>
<proteinExistence type="predicted"/>
<dbReference type="SUPFAM" id="SSF52768">
    <property type="entry name" value="Arginase/deacetylase"/>
    <property type="match status" value="1"/>
</dbReference>
<organism evidence="3 4">
    <name type="scientific">Pelagomonas calceolata</name>
    <dbReference type="NCBI Taxonomy" id="35677"/>
    <lineage>
        <taxon>Eukaryota</taxon>
        <taxon>Sar</taxon>
        <taxon>Stramenopiles</taxon>
        <taxon>Ochrophyta</taxon>
        <taxon>Pelagophyceae</taxon>
        <taxon>Pelagomonadales</taxon>
        <taxon>Pelagomonadaceae</taxon>
        <taxon>Pelagomonas</taxon>
    </lineage>
</organism>
<keyword evidence="1" id="KW-0378">Hydrolase</keyword>
<dbReference type="OrthoDB" id="437693at2759"/>
<evidence type="ECO:0000259" key="2">
    <source>
        <dbReference type="Pfam" id="PF00850"/>
    </source>
</evidence>
<dbReference type="GO" id="GO:0040029">
    <property type="term" value="P:epigenetic regulation of gene expression"/>
    <property type="evidence" value="ECO:0007669"/>
    <property type="project" value="TreeGrafter"/>
</dbReference>
<evidence type="ECO:0000313" key="4">
    <source>
        <dbReference type="Proteomes" id="UP000789595"/>
    </source>
</evidence>
<comment type="caution">
    <text evidence="3">The sequence shown here is derived from an EMBL/GenBank/DDBJ whole genome shotgun (WGS) entry which is preliminary data.</text>
</comment>
<dbReference type="PRINTS" id="PR01270">
    <property type="entry name" value="HDASUPER"/>
</dbReference>
<accession>A0A8J2SQC7</accession>
<gene>
    <name evidence="3" type="ORF">PECAL_3P23330</name>
</gene>
<dbReference type="InterPro" id="IPR037138">
    <property type="entry name" value="His_deacetylse_dom_sf"/>
</dbReference>
<dbReference type="GO" id="GO:0016787">
    <property type="term" value="F:hydrolase activity"/>
    <property type="evidence" value="ECO:0007669"/>
    <property type="project" value="UniProtKB-KW"/>
</dbReference>
<dbReference type="Gene3D" id="3.40.800.20">
    <property type="entry name" value="Histone deacetylase domain"/>
    <property type="match status" value="1"/>
</dbReference>
<dbReference type="InterPro" id="IPR023696">
    <property type="entry name" value="Ureohydrolase_dom_sf"/>
</dbReference>
<dbReference type="EMBL" id="CAKKNE010000003">
    <property type="protein sequence ID" value="CAH0372346.1"/>
    <property type="molecule type" value="Genomic_DNA"/>
</dbReference>
<keyword evidence="4" id="KW-1185">Reference proteome</keyword>
<evidence type="ECO:0000313" key="3">
    <source>
        <dbReference type="EMBL" id="CAH0372346.1"/>
    </source>
</evidence>
<dbReference type="InterPro" id="IPR023801">
    <property type="entry name" value="His_deacetylse_dom"/>
</dbReference>
<protein>
    <recommendedName>
        <fullName evidence="2">Histone deacetylase domain-containing protein</fullName>
    </recommendedName>
</protein>
<dbReference type="Proteomes" id="UP000789595">
    <property type="component" value="Unassembled WGS sequence"/>
</dbReference>
<dbReference type="InterPro" id="IPR044150">
    <property type="entry name" value="HDAC_classIV"/>
</dbReference>
<dbReference type="PANTHER" id="PTHR10625">
    <property type="entry name" value="HISTONE DEACETYLASE HDAC1-RELATED"/>
    <property type="match status" value="1"/>
</dbReference>
<dbReference type="PANTHER" id="PTHR10625:SF19">
    <property type="entry name" value="HISTONE DEACETYLASE 12"/>
    <property type="match status" value="1"/>
</dbReference>
<sequence length="369" mass="40641">MLFRRAVATIRCGRLFATQAEMIQPAPAPPGYSSAAAGAAWTRQAPPFVWHPELSIPWPVTHRFAMWKFDDLRRELIDAGLVTSETELFAPRDEANSSVLDAAIRRAHDASYVEAIEGDSLEVSLWRRIGFVARPDHALLMRRTRLEIAGTLRARDLALKHGLACQLGGGTHHAHKTYGSGYTIYNDLAVTALDECARSATARVLIVDLDVHQGDGTAQILQGHDRCYTWSVHCSVNFPFGFSEKHAPHLGKDRSSLDTALERGSGDAEMLDAISVNLPAILDSFEPTLVLYDAGADAHEVDGLGHLELTDAGMLARDTAVLRECASRSIPVATVIGGGYDRDRRRLARRHATIFHAARAVWRQFYMAR</sequence>
<dbReference type="CDD" id="cd09993">
    <property type="entry name" value="HDAC_classIV"/>
    <property type="match status" value="1"/>
</dbReference>
<dbReference type="InterPro" id="IPR000286">
    <property type="entry name" value="HDACs"/>
</dbReference>
<name>A0A8J2SQC7_9STRA</name>
<feature type="domain" description="Histone deacetylase" evidence="2">
    <location>
        <begin position="75"/>
        <end position="344"/>
    </location>
</feature>
<dbReference type="Pfam" id="PF00850">
    <property type="entry name" value="Hist_deacetyl"/>
    <property type="match status" value="1"/>
</dbReference>